<dbReference type="InterPro" id="IPR006054">
    <property type="entry name" value="DnaQ"/>
</dbReference>
<accession>A0ABS3CGZ9</accession>
<comment type="caution">
    <text evidence="2">The sequence shown here is derived from an EMBL/GenBank/DDBJ whole genome shotgun (WGS) entry which is preliminary data.</text>
</comment>
<dbReference type="EMBL" id="JAFKCU010000003">
    <property type="protein sequence ID" value="MBN7816368.1"/>
    <property type="molecule type" value="Genomic_DNA"/>
</dbReference>
<organism evidence="2 3">
    <name type="scientific">Algoriphagus pacificus</name>
    <dbReference type="NCBI Taxonomy" id="2811234"/>
    <lineage>
        <taxon>Bacteria</taxon>
        <taxon>Pseudomonadati</taxon>
        <taxon>Bacteroidota</taxon>
        <taxon>Cytophagia</taxon>
        <taxon>Cytophagales</taxon>
        <taxon>Cyclobacteriaceae</taxon>
        <taxon>Algoriphagus</taxon>
    </lineage>
</organism>
<reference evidence="2 3" key="1">
    <citation type="submission" date="2021-03" db="EMBL/GenBank/DDBJ databases">
        <title>novel species isolated from a fishpond in China.</title>
        <authorList>
            <person name="Lu H."/>
            <person name="Cai Z."/>
        </authorList>
    </citation>
    <scope>NUCLEOTIDE SEQUENCE [LARGE SCALE GENOMIC DNA]</scope>
    <source>
        <strain evidence="2 3">YJ13C</strain>
    </source>
</reference>
<protein>
    <submittedName>
        <fullName evidence="2">GIY-YIG nuclease family protein</fullName>
    </submittedName>
</protein>
<dbReference type="Pfam" id="PF00929">
    <property type="entry name" value="RNase_T"/>
    <property type="match status" value="1"/>
</dbReference>
<dbReference type="CDD" id="cd06127">
    <property type="entry name" value="DEDDh"/>
    <property type="match status" value="1"/>
</dbReference>
<sequence>MEYAIVDIETTGGAASNCGITEIAILIHDGEQVIEEYETLINPEQFIPSYITGLTGIDNSIVQEAPTFDEIAEKLWELLYGRVFVAHSVNFDYGFVRECFKRSGKDFRADKLCTVRLSRKIFPGLSSYSLGRICEVRRIPIHARHRAMGDARATAILFDQMIKSKPEIITASLKKNTGEAFLPPNFSVSKFRKIPEACGVYYMLNDKGKVIYVGKAINIKERFKNHFSGNLLANIKQQLKAEIVDLRWELTGTEFLALILEALEIKRLWPKYNAALKMPKTMWGLFHYEDNSGYGRFQIAKVTKHLKPLESFFSSEEATSFLKEGIASFELCPRLCGLRKAGCKPGEINSCQGSCNSELSPKEYNQRIEAFISRIKETQKEILLTLPGRVSGEIAACVFERGILSKYGFLEEAESEKEILEKLETVHSVPETFYILRQFIPTFSPSQIRILSSVS</sequence>
<evidence type="ECO:0000313" key="3">
    <source>
        <dbReference type="Proteomes" id="UP000664480"/>
    </source>
</evidence>
<dbReference type="InterPro" id="IPR047296">
    <property type="entry name" value="GIY-YIG_UvrC_Cho"/>
</dbReference>
<dbReference type="SUPFAM" id="SSF53098">
    <property type="entry name" value="Ribonuclease H-like"/>
    <property type="match status" value="1"/>
</dbReference>
<gene>
    <name evidence="2" type="ORF">J0A69_13045</name>
</gene>
<dbReference type="CDD" id="cd10434">
    <property type="entry name" value="GIY-YIG_UvrC_Cho"/>
    <property type="match status" value="1"/>
</dbReference>
<dbReference type="Pfam" id="PF01541">
    <property type="entry name" value="GIY-YIG"/>
    <property type="match status" value="1"/>
</dbReference>
<name>A0ABS3CGZ9_9BACT</name>
<proteinExistence type="predicted"/>
<dbReference type="PROSITE" id="PS50164">
    <property type="entry name" value="GIY_YIG"/>
    <property type="match status" value="1"/>
</dbReference>
<dbReference type="Gene3D" id="3.30.420.10">
    <property type="entry name" value="Ribonuclease H-like superfamily/Ribonuclease H"/>
    <property type="match status" value="1"/>
</dbReference>
<evidence type="ECO:0000259" key="1">
    <source>
        <dbReference type="PROSITE" id="PS50164"/>
    </source>
</evidence>
<dbReference type="InterPro" id="IPR012337">
    <property type="entry name" value="RNaseH-like_sf"/>
</dbReference>
<dbReference type="PANTHER" id="PTHR30231:SF41">
    <property type="entry name" value="DNA POLYMERASE III SUBUNIT EPSILON"/>
    <property type="match status" value="1"/>
</dbReference>
<dbReference type="RefSeq" id="WP_206587048.1">
    <property type="nucleotide sequence ID" value="NZ_JAFKCU010000003.1"/>
</dbReference>
<dbReference type="NCBIfam" id="TIGR00573">
    <property type="entry name" value="dnaq"/>
    <property type="match status" value="1"/>
</dbReference>
<dbReference type="SMART" id="SM00465">
    <property type="entry name" value="GIYc"/>
    <property type="match status" value="1"/>
</dbReference>
<dbReference type="SMART" id="SM00479">
    <property type="entry name" value="EXOIII"/>
    <property type="match status" value="1"/>
</dbReference>
<dbReference type="PANTHER" id="PTHR30231">
    <property type="entry name" value="DNA POLYMERASE III SUBUNIT EPSILON"/>
    <property type="match status" value="1"/>
</dbReference>
<dbReference type="Proteomes" id="UP000664480">
    <property type="component" value="Unassembled WGS sequence"/>
</dbReference>
<dbReference type="Gene3D" id="3.40.1440.10">
    <property type="entry name" value="GIY-YIG endonuclease"/>
    <property type="match status" value="1"/>
</dbReference>
<evidence type="ECO:0000313" key="2">
    <source>
        <dbReference type="EMBL" id="MBN7816368.1"/>
    </source>
</evidence>
<dbReference type="InterPro" id="IPR035901">
    <property type="entry name" value="GIY-YIG_endonuc_sf"/>
</dbReference>
<dbReference type="InterPro" id="IPR013520">
    <property type="entry name" value="Ribonucl_H"/>
</dbReference>
<feature type="domain" description="GIY-YIG" evidence="1">
    <location>
        <begin position="196"/>
        <end position="274"/>
    </location>
</feature>
<dbReference type="InterPro" id="IPR000305">
    <property type="entry name" value="GIY-YIG_endonuc"/>
</dbReference>
<dbReference type="InterPro" id="IPR036397">
    <property type="entry name" value="RNaseH_sf"/>
</dbReference>
<keyword evidence="3" id="KW-1185">Reference proteome</keyword>
<dbReference type="SUPFAM" id="SSF82771">
    <property type="entry name" value="GIY-YIG endonuclease"/>
    <property type="match status" value="1"/>
</dbReference>